<dbReference type="Gene3D" id="1.20.1050.10">
    <property type="match status" value="1"/>
</dbReference>
<evidence type="ECO:0000313" key="3">
    <source>
        <dbReference type="Proteomes" id="UP000799764"/>
    </source>
</evidence>
<accession>A0A9P4PEA1</accession>
<dbReference type="PROSITE" id="PS50405">
    <property type="entry name" value="GST_CTER"/>
    <property type="match status" value="1"/>
</dbReference>
<dbReference type="Gene3D" id="3.40.30.10">
    <property type="entry name" value="Glutaredoxin"/>
    <property type="match status" value="1"/>
</dbReference>
<dbReference type="SUPFAM" id="SSF47616">
    <property type="entry name" value="GST C-terminal domain-like"/>
    <property type="match status" value="1"/>
</dbReference>
<keyword evidence="3" id="KW-1185">Reference proteome</keyword>
<sequence length="240" mass="27367">MATNPQTTIPTLHALAHSQAHRCLWMLEELSLLNPNFTYNLATYPRKVPYNADLVRVFRLGKSPILTLTPTDPATPPPLIQFEPGILTEAKLILEFINEEYAGGAWTPTTVEDRRRDRFFADFATGTLTQKCDFTLLFEVLAQLMPWPLSWAYRVMGLPMTMRFKSDLLPVFDILEEALAEKEWFGGAAMGVSDFNMSWGMEVAVQRGYCDLRKYEKLRGWYERVQGREAKKAAVHKGGE</sequence>
<organism evidence="2 3">
    <name type="scientific">Karstenula rhodostoma CBS 690.94</name>
    <dbReference type="NCBI Taxonomy" id="1392251"/>
    <lineage>
        <taxon>Eukaryota</taxon>
        <taxon>Fungi</taxon>
        <taxon>Dikarya</taxon>
        <taxon>Ascomycota</taxon>
        <taxon>Pezizomycotina</taxon>
        <taxon>Dothideomycetes</taxon>
        <taxon>Pleosporomycetidae</taxon>
        <taxon>Pleosporales</taxon>
        <taxon>Massarineae</taxon>
        <taxon>Didymosphaeriaceae</taxon>
        <taxon>Karstenula</taxon>
    </lineage>
</organism>
<feature type="domain" description="GST C-terminal" evidence="1">
    <location>
        <begin position="110"/>
        <end position="240"/>
    </location>
</feature>
<dbReference type="AlphaFoldDB" id="A0A9P4PEA1"/>
<gene>
    <name evidence="2" type="ORF">P171DRAFT_389670</name>
</gene>
<dbReference type="PANTHER" id="PTHR44051">
    <property type="entry name" value="GLUTATHIONE S-TRANSFERASE-RELATED"/>
    <property type="match status" value="1"/>
</dbReference>
<proteinExistence type="predicted"/>
<protein>
    <recommendedName>
        <fullName evidence="1">GST C-terminal domain-containing protein</fullName>
    </recommendedName>
</protein>
<name>A0A9P4PEA1_9PLEO</name>
<reference evidence="2" key="1">
    <citation type="journal article" date="2020" name="Stud. Mycol.">
        <title>101 Dothideomycetes genomes: a test case for predicting lifestyles and emergence of pathogens.</title>
        <authorList>
            <person name="Haridas S."/>
            <person name="Albert R."/>
            <person name="Binder M."/>
            <person name="Bloem J."/>
            <person name="Labutti K."/>
            <person name="Salamov A."/>
            <person name="Andreopoulos B."/>
            <person name="Baker S."/>
            <person name="Barry K."/>
            <person name="Bills G."/>
            <person name="Bluhm B."/>
            <person name="Cannon C."/>
            <person name="Castanera R."/>
            <person name="Culley D."/>
            <person name="Daum C."/>
            <person name="Ezra D."/>
            <person name="Gonzalez J."/>
            <person name="Henrissat B."/>
            <person name="Kuo A."/>
            <person name="Liang C."/>
            <person name="Lipzen A."/>
            <person name="Lutzoni F."/>
            <person name="Magnuson J."/>
            <person name="Mondo S."/>
            <person name="Nolan M."/>
            <person name="Ohm R."/>
            <person name="Pangilinan J."/>
            <person name="Park H.-J."/>
            <person name="Ramirez L."/>
            <person name="Alfaro M."/>
            <person name="Sun H."/>
            <person name="Tritt A."/>
            <person name="Yoshinaga Y."/>
            <person name="Zwiers L.-H."/>
            <person name="Turgeon B."/>
            <person name="Goodwin S."/>
            <person name="Spatafora J."/>
            <person name="Crous P."/>
            <person name="Grigoriev I."/>
        </authorList>
    </citation>
    <scope>NUCLEOTIDE SEQUENCE</scope>
    <source>
        <strain evidence="2">CBS 690.94</strain>
    </source>
</reference>
<dbReference type="PANTHER" id="PTHR44051:SF9">
    <property type="entry name" value="GLUTATHIONE S-TRANSFERASE 1"/>
    <property type="match status" value="1"/>
</dbReference>
<feature type="non-terminal residue" evidence="2">
    <location>
        <position position="240"/>
    </location>
</feature>
<comment type="caution">
    <text evidence="2">The sequence shown here is derived from an EMBL/GenBank/DDBJ whole genome shotgun (WGS) entry which is preliminary data.</text>
</comment>
<evidence type="ECO:0000259" key="1">
    <source>
        <dbReference type="PROSITE" id="PS50405"/>
    </source>
</evidence>
<dbReference type="Proteomes" id="UP000799764">
    <property type="component" value="Unassembled WGS sequence"/>
</dbReference>
<dbReference type="OrthoDB" id="2309723at2759"/>
<dbReference type="InterPro" id="IPR036282">
    <property type="entry name" value="Glutathione-S-Trfase_C_sf"/>
</dbReference>
<dbReference type="EMBL" id="MU001502">
    <property type="protein sequence ID" value="KAF2443455.1"/>
    <property type="molecule type" value="Genomic_DNA"/>
</dbReference>
<evidence type="ECO:0000313" key="2">
    <source>
        <dbReference type="EMBL" id="KAF2443455.1"/>
    </source>
</evidence>
<dbReference type="InterPro" id="IPR010987">
    <property type="entry name" value="Glutathione-S-Trfase_C-like"/>
</dbReference>